<comment type="caution">
    <text evidence="2">The sequence shown here is derived from an EMBL/GenBank/DDBJ whole genome shotgun (WGS) entry which is preliminary data.</text>
</comment>
<accession>A0A8H3UZN9</accession>
<proteinExistence type="predicted"/>
<feature type="region of interest" description="Disordered" evidence="1">
    <location>
        <begin position="25"/>
        <end position="115"/>
    </location>
</feature>
<feature type="compositionally biased region" description="Low complexity" evidence="1">
    <location>
        <begin position="42"/>
        <end position="53"/>
    </location>
</feature>
<feature type="compositionally biased region" description="Polar residues" evidence="1">
    <location>
        <begin position="67"/>
        <end position="88"/>
    </location>
</feature>
<organism evidence="2 3">
    <name type="scientific">Venturia inaequalis</name>
    <name type="common">Apple scab fungus</name>
    <dbReference type="NCBI Taxonomy" id="5025"/>
    <lineage>
        <taxon>Eukaryota</taxon>
        <taxon>Fungi</taxon>
        <taxon>Dikarya</taxon>
        <taxon>Ascomycota</taxon>
        <taxon>Pezizomycotina</taxon>
        <taxon>Dothideomycetes</taxon>
        <taxon>Pleosporomycetidae</taxon>
        <taxon>Venturiales</taxon>
        <taxon>Venturiaceae</taxon>
        <taxon>Venturia</taxon>
    </lineage>
</organism>
<evidence type="ECO:0000313" key="3">
    <source>
        <dbReference type="Proteomes" id="UP000490939"/>
    </source>
</evidence>
<reference evidence="2 3" key="1">
    <citation type="submission" date="2019-07" db="EMBL/GenBank/DDBJ databases">
        <title>Venturia inaequalis Genome Resource.</title>
        <authorList>
            <person name="Lichtner F.J."/>
        </authorList>
    </citation>
    <scope>NUCLEOTIDE SEQUENCE [LARGE SCALE GENOMIC DNA]</scope>
    <source>
        <strain evidence="2 3">DMI_063113</strain>
    </source>
</reference>
<keyword evidence="3" id="KW-1185">Reference proteome</keyword>
<gene>
    <name evidence="2" type="ORF">EG327_007417</name>
</gene>
<evidence type="ECO:0000313" key="2">
    <source>
        <dbReference type="EMBL" id="KAE9978381.1"/>
    </source>
</evidence>
<name>A0A8H3UZN9_VENIN</name>
<protein>
    <submittedName>
        <fullName evidence="2">Uncharacterized protein</fullName>
    </submittedName>
</protein>
<sequence length="203" mass="21675">MANTNPGNNIVNAAFGNAQAAANAVNPNPAINAGPPPPPYAAAPIQQPPSQQNVAAVGVNQPPVPASQANLSFPQIHTASPGPSQTQAAHPAAPSIQGPPQGTQPVPPPLTDPEGEIADTEWQAAVADITSRIAGHNESGRLGTLRTARIIQRELDLEHYSFLYRIDDELMEDTARWYIRDRVLKTLINFNEAEQVIEPSDFF</sequence>
<dbReference type="AlphaFoldDB" id="A0A8H3UZN9"/>
<dbReference type="EMBL" id="WNWR01000443">
    <property type="protein sequence ID" value="KAE9978381.1"/>
    <property type="molecule type" value="Genomic_DNA"/>
</dbReference>
<evidence type="ECO:0000256" key="1">
    <source>
        <dbReference type="SAM" id="MobiDB-lite"/>
    </source>
</evidence>
<dbReference type="Proteomes" id="UP000490939">
    <property type="component" value="Unassembled WGS sequence"/>
</dbReference>